<dbReference type="CDD" id="cd04186">
    <property type="entry name" value="GT_2_like_c"/>
    <property type="match status" value="1"/>
</dbReference>
<dbReference type="EMBL" id="QSHL01000007">
    <property type="protein sequence ID" value="RHC05757.1"/>
    <property type="molecule type" value="Genomic_DNA"/>
</dbReference>
<evidence type="ECO:0000313" key="10">
    <source>
        <dbReference type="EMBL" id="RHG16839.1"/>
    </source>
</evidence>
<dbReference type="EMBL" id="CZBA01000005">
    <property type="protein sequence ID" value="CUP37556.1"/>
    <property type="molecule type" value="Genomic_DNA"/>
</dbReference>
<dbReference type="InterPro" id="IPR001173">
    <property type="entry name" value="Glyco_trans_2-like"/>
</dbReference>
<evidence type="ECO:0000313" key="15">
    <source>
        <dbReference type="Proteomes" id="UP000261105"/>
    </source>
</evidence>
<dbReference type="Proteomes" id="UP000285897">
    <property type="component" value="Unassembled WGS sequence"/>
</dbReference>
<dbReference type="Proteomes" id="UP000265828">
    <property type="component" value="Unassembled WGS sequence"/>
</dbReference>
<evidence type="ECO:0000313" key="16">
    <source>
        <dbReference type="Proteomes" id="UP000265808"/>
    </source>
</evidence>
<dbReference type="Proteomes" id="UP000095413">
    <property type="component" value="Unassembled WGS sequence"/>
</dbReference>
<dbReference type="Proteomes" id="UP000284644">
    <property type="component" value="Unassembled WGS sequence"/>
</dbReference>
<feature type="domain" description="Glycosyltransferase 2-like" evidence="1">
    <location>
        <begin position="536"/>
        <end position="657"/>
    </location>
</feature>
<evidence type="ECO:0000313" key="20">
    <source>
        <dbReference type="Proteomes" id="UP000284220"/>
    </source>
</evidence>
<dbReference type="CDD" id="cd04184">
    <property type="entry name" value="GT2_RfbC_Mx_like"/>
    <property type="match status" value="1"/>
</dbReference>
<dbReference type="Proteomes" id="UP000284267">
    <property type="component" value="Unassembled WGS sequence"/>
</dbReference>
<dbReference type="EMBL" id="QROE01000006">
    <property type="protein sequence ID" value="RHK93850.1"/>
    <property type="molecule type" value="Genomic_DNA"/>
</dbReference>
<dbReference type="OrthoDB" id="9179784at2"/>
<dbReference type="EMBL" id="QROS01000006">
    <property type="protein sequence ID" value="RHL47325.1"/>
    <property type="molecule type" value="Genomic_DNA"/>
</dbReference>
<dbReference type="InterPro" id="IPR029044">
    <property type="entry name" value="Nucleotide-diphossugar_trans"/>
</dbReference>
<organism evidence="2 13">
    <name type="scientific">Blautia obeum</name>
    <dbReference type="NCBI Taxonomy" id="40520"/>
    <lineage>
        <taxon>Bacteria</taxon>
        <taxon>Bacillati</taxon>
        <taxon>Bacillota</taxon>
        <taxon>Clostridia</taxon>
        <taxon>Lachnospirales</taxon>
        <taxon>Lachnospiraceae</taxon>
        <taxon>Blautia</taxon>
    </lineage>
</organism>
<evidence type="ECO:0000259" key="1">
    <source>
        <dbReference type="Pfam" id="PF00535"/>
    </source>
</evidence>
<evidence type="ECO:0000313" key="19">
    <source>
        <dbReference type="Proteomes" id="UP000283928"/>
    </source>
</evidence>
<evidence type="ECO:0000313" key="22">
    <source>
        <dbReference type="Proteomes" id="UP000284644"/>
    </source>
</evidence>
<dbReference type="RefSeq" id="WP_022388412.1">
    <property type="nucleotide sequence ID" value="NZ_CABJDZ010000006.1"/>
</dbReference>
<dbReference type="AlphaFoldDB" id="A0A174GIS8"/>
<evidence type="ECO:0000313" key="3">
    <source>
        <dbReference type="EMBL" id="CUP37556.1"/>
    </source>
</evidence>
<dbReference type="EMBL" id="QSJW01000006">
    <property type="protein sequence ID" value="RHE11767.1"/>
    <property type="molecule type" value="Genomic_DNA"/>
</dbReference>
<dbReference type="EMBL" id="QRSS01000003">
    <property type="protein sequence ID" value="RGQ06893.1"/>
    <property type="molecule type" value="Genomic_DNA"/>
</dbReference>
<evidence type="ECO:0000313" key="14">
    <source>
        <dbReference type="Proteomes" id="UP000095413"/>
    </source>
</evidence>
<evidence type="ECO:0000313" key="17">
    <source>
        <dbReference type="Proteomes" id="UP000265828"/>
    </source>
</evidence>
<dbReference type="EC" id="2.4.1.212" evidence="2"/>
<dbReference type="SUPFAM" id="SSF53448">
    <property type="entry name" value="Nucleotide-diphospho-sugar transferases"/>
    <property type="match status" value="2"/>
</dbReference>
<accession>A0A174GIS8</accession>
<dbReference type="Proteomes" id="UP000261105">
    <property type="component" value="Unassembled WGS sequence"/>
</dbReference>
<dbReference type="Proteomes" id="UP000095409">
    <property type="component" value="Unassembled WGS sequence"/>
</dbReference>
<dbReference type="Gene3D" id="3.90.550.10">
    <property type="entry name" value="Spore Coat Polysaccharide Biosynthesis Protein SpsA, Chain A"/>
    <property type="match status" value="2"/>
</dbReference>
<dbReference type="Proteomes" id="UP000283928">
    <property type="component" value="Unassembled WGS sequence"/>
</dbReference>
<evidence type="ECO:0000313" key="6">
    <source>
        <dbReference type="EMBL" id="RGV62496.1"/>
    </source>
</evidence>
<evidence type="ECO:0000313" key="11">
    <source>
        <dbReference type="EMBL" id="RHK93850.1"/>
    </source>
</evidence>
<dbReference type="EMBL" id="QSUZ01000003">
    <property type="protein sequence ID" value="RGN89441.1"/>
    <property type="molecule type" value="Genomic_DNA"/>
</dbReference>
<evidence type="ECO:0000313" key="8">
    <source>
        <dbReference type="EMBL" id="RHE11767.1"/>
    </source>
</evidence>
<dbReference type="Proteomes" id="UP000265808">
    <property type="component" value="Unassembled WGS sequence"/>
</dbReference>
<evidence type="ECO:0000313" key="21">
    <source>
        <dbReference type="Proteomes" id="UP000284267"/>
    </source>
</evidence>
<evidence type="ECO:0000313" key="18">
    <source>
        <dbReference type="Proteomes" id="UP000283585"/>
    </source>
</evidence>
<keyword evidence="2" id="KW-0808">Transferase</keyword>
<name>A0A174GIS8_9FIRM</name>
<dbReference type="EMBL" id="CYZD01000016">
    <property type="protein sequence ID" value="CUO62484.1"/>
    <property type="molecule type" value="Genomic_DNA"/>
</dbReference>
<protein>
    <submittedName>
        <fullName evidence="4">Glycosyltransferase family 2 protein</fullName>
    </submittedName>
    <submittedName>
        <fullName evidence="2">Hyaluronan synthase</fullName>
        <ecNumber evidence="2">2.4.1.212</ecNumber>
    </submittedName>
</protein>
<dbReference type="PANTHER" id="PTHR43179">
    <property type="entry name" value="RHAMNOSYLTRANSFERASE WBBL"/>
    <property type="match status" value="1"/>
</dbReference>
<dbReference type="PANTHER" id="PTHR43179:SF7">
    <property type="entry name" value="RHAMNOSYLTRANSFERASE WBBL"/>
    <property type="match status" value="1"/>
</dbReference>
<dbReference type="EMBL" id="QRHZ01000005">
    <property type="protein sequence ID" value="RHG16839.1"/>
    <property type="molecule type" value="Genomic_DNA"/>
</dbReference>
<evidence type="ECO:0000313" key="9">
    <source>
        <dbReference type="EMBL" id="RHE76908.1"/>
    </source>
</evidence>
<sequence length="808" mass="93989">MDKLCFSIDEERYDDRHGHVLSLVGWYMHPEKKKCIFQLLGDGYEVIDIPEIERYERPDVAQSLDVETEGFLPGFTVTIPEVLELRRKYDLLELLLLDGEEKTLLWECAGDDLDELVKDKLVEFHIDRVEVLYGLMLEIQGWTTDQRGNVEVTVHKENTELLDCKITRGRRPDVVERRHLDDDYKNQEIGFSISAAFLEIPGNRIVLHFCGDSTTKTYEIDIKALRKEQKSKGFWGRLFHKDKDGEHKEDYEEWFKRHKADRRTLRKQRHTHFEQNPLISIVIPLYCTPTPYLKELIDSVRAQSYTNWQLCLADGSPDQKVEEYIQKRYGKDSRILYKHLEENGGISINTNKAIEMATGEYLMLSDHDDTLEPDALYEIVKAINDHQGPEIVYTDEDKLSMDGEFYFEPHFKSDYNLFRLRDNNYICHIFAVKKALVDQVGGLRQEYDGSQDYDFILRCCEQAKQVIHIPRVLYHWRCHMNSVAANPESKTYAYEAGCRAIQEHYRRVGIEAEVEMTKHPGWYRSHVKIQGEPLVSILIPNKDHIDDLEKCLSSIYEKSTWKNYEILVVENNSEKPETFEYYKNLSWRYPKARVLTWKEGFNYAAINNFAAKDAKGSYLLFLNNDVEVITPGWIEEMLMICQQPDVAIVGAKLYYPDNLIQHAGVVLGMGGIAGHIMCQASCEDKGYFGRAVNVQEISAVTAACMLMKVEDFEAVGGFDEEFVVAFNDIDLCMKERAAGKKVVFTPYAELYHYESKSRGMEDTPEKQFRFEKETKHFEEKWGEQMSKGDPYYNPNLSLKEADCSLRED</sequence>
<reference evidence="13 14" key="1">
    <citation type="submission" date="2015-09" db="EMBL/GenBank/DDBJ databases">
        <authorList>
            <consortium name="Pathogen Informatics"/>
        </authorList>
    </citation>
    <scope>NUCLEOTIDE SEQUENCE [LARGE SCALE GENOMIC DNA]</scope>
    <source>
        <strain evidence="2 13">2789STDY5608837</strain>
        <strain evidence="3 14">2789STDY5834921</strain>
    </source>
</reference>
<evidence type="ECO:0000313" key="4">
    <source>
        <dbReference type="EMBL" id="RGN89441.1"/>
    </source>
</evidence>
<evidence type="ECO:0000313" key="23">
    <source>
        <dbReference type="Proteomes" id="UP000285897"/>
    </source>
</evidence>
<evidence type="ECO:0000313" key="5">
    <source>
        <dbReference type="EMBL" id="RGQ06893.1"/>
    </source>
</evidence>
<dbReference type="GO" id="GO:0050501">
    <property type="term" value="F:hyaluronan synthase activity"/>
    <property type="evidence" value="ECO:0007669"/>
    <property type="project" value="UniProtKB-EC"/>
</dbReference>
<dbReference type="Proteomes" id="UP000283585">
    <property type="component" value="Unassembled WGS sequence"/>
</dbReference>
<evidence type="ECO:0000313" key="7">
    <source>
        <dbReference type="EMBL" id="RHC05757.1"/>
    </source>
</evidence>
<dbReference type="EMBL" id="QRZI01000009">
    <property type="protein sequence ID" value="RGV62496.1"/>
    <property type="molecule type" value="Genomic_DNA"/>
</dbReference>
<dbReference type="EMBL" id="QSKO01000004">
    <property type="protein sequence ID" value="RHE76908.1"/>
    <property type="molecule type" value="Genomic_DNA"/>
</dbReference>
<feature type="domain" description="Glycosyltransferase 2-like" evidence="1">
    <location>
        <begin position="280"/>
        <end position="387"/>
    </location>
</feature>
<evidence type="ECO:0000313" key="13">
    <source>
        <dbReference type="Proteomes" id="UP000095409"/>
    </source>
</evidence>
<dbReference type="Proteomes" id="UP000284220">
    <property type="component" value="Unassembled WGS sequence"/>
</dbReference>
<keyword evidence="2" id="KW-0328">Glycosyltransferase</keyword>
<reference evidence="15 16" key="2">
    <citation type="submission" date="2018-08" db="EMBL/GenBank/DDBJ databases">
        <title>A genome reference for cultivated species of the human gut microbiota.</title>
        <authorList>
            <person name="Zou Y."/>
            <person name="Xue W."/>
            <person name="Luo G."/>
        </authorList>
    </citation>
    <scope>NUCLEOTIDE SEQUENCE [LARGE SCALE GENOMIC DNA]</scope>
    <source>
        <strain evidence="6 17">AF14-23</strain>
        <strain evidence="5 18">AF29-2BH</strain>
        <strain evidence="12 23">AF37-6AC</strain>
        <strain evidence="11 21">AF39-4</strain>
        <strain evidence="10 20">AM22-9LB</strain>
        <strain evidence="9 19">AM27-32LB</strain>
        <strain evidence="8 22">AM29-25AC</strain>
        <strain evidence="7 16">AM37-4AC</strain>
        <strain evidence="4 15">OM03-6</strain>
    </source>
</reference>
<proteinExistence type="predicted"/>
<dbReference type="Pfam" id="PF00535">
    <property type="entry name" value="Glycos_transf_2"/>
    <property type="match status" value="2"/>
</dbReference>
<evidence type="ECO:0000313" key="12">
    <source>
        <dbReference type="EMBL" id="RHL47325.1"/>
    </source>
</evidence>
<evidence type="ECO:0000313" key="2">
    <source>
        <dbReference type="EMBL" id="CUO62484.1"/>
    </source>
</evidence>
<gene>
    <name evidence="2" type="primary">hyaD_8</name>
    <name evidence="3" type="synonym">hyaD_6</name>
    <name evidence="12" type="ORF">DW021_09685</name>
    <name evidence="11" type="ORF">DW040_13440</name>
    <name evidence="10" type="ORF">DW272_11240</name>
    <name evidence="9" type="ORF">DW723_04680</name>
    <name evidence="8" type="ORF">DW767_10215</name>
    <name evidence="7" type="ORF">DW859_11495</name>
    <name evidence="6" type="ORF">DWW07_12730</name>
    <name evidence="5" type="ORF">DWZ12_03795</name>
    <name evidence="4" type="ORF">DXB38_03375</name>
    <name evidence="2" type="ORF">ERS852394_02621</name>
    <name evidence="3" type="ORF">ERS852533_01139</name>
</gene>